<accession>A0A8B9CBV7</accession>
<organism evidence="1 2">
    <name type="scientific">Anser brachyrhynchus</name>
    <name type="common">Pink-footed goose</name>
    <dbReference type="NCBI Taxonomy" id="132585"/>
    <lineage>
        <taxon>Eukaryota</taxon>
        <taxon>Metazoa</taxon>
        <taxon>Chordata</taxon>
        <taxon>Craniata</taxon>
        <taxon>Vertebrata</taxon>
        <taxon>Euteleostomi</taxon>
        <taxon>Archelosauria</taxon>
        <taxon>Archosauria</taxon>
        <taxon>Dinosauria</taxon>
        <taxon>Saurischia</taxon>
        <taxon>Theropoda</taxon>
        <taxon>Coelurosauria</taxon>
        <taxon>Aves</taxon>
        <taxon>Neognathae</taxon>
        <taxon>Galloanserae</taxon>
        <taxon>Anseriformes</taxon>
        <taxon>Anatidae</taxon>
        <taxon>Anserinae</taxon>
        <taxon>Anser</taxon>
    </lineage>
</organism>
<proteinExistence type="predicted"/>
<keyword evidence="2" id="KW-1185">Reference proteome</keyword>
<sequence length="62" mass="7435">MRSWIWIRYCSSVNSAKIKTQPILVGQGWDWEWLYSHCQQDFHSAYLLDGELVKDQLFSEQI</sequence>
<reference evidence="1" key="1">
    <citation type="submission" date="2025-08" db="UniProtKB">
        <authorList>
            <consortium name="Ensembl"/>
        </authorList>
    </citation>
    <scope>IDENTIFICATION</scope>
</reference>
<evidence type="ECO:0000313" key="1">
    <source>
        <dbReference type="Ensembl" id="ENSABRP00000016566.1"/>
    </source>
</evidence>
<protein>
    <submittedName>
        <fullName evidence="1">Uncharacterized protein</fullName>
    </submittedName>
</protein>
<evidence type="ECO:0000313" key="2">
    <source>
        <dbReference type="Proteomes" id="UP000694426"/>
    </source>
</evidence>
<name>A0A8B9CBV7_9AVES</name>
<dbReference type="Ensembl" id="ENSABRT00000023604.1">
    <property type="protein sequence ID" value="ENSABRP00000016566.1"/>
    <property type="gene ID" value="ENSABRG00000014537.1"/>
</dbReference>
<dbReference type="Proteomes" id="UP000694426">
    <property type="component" value="Unplaced"/>
</dbReference>
<reference evidence="1" key="2">
    <citation type="submission" date="2025-09" db="UniProtKB">
        <authorList>
            <consortium name="Ensembl"/>
        </authorList>
    </citation>
    <scope>IDENTIFICATION</scope>
</reference>
<dbReference type="AlphaFoldDB" id="A0A8B9CBV7"/>